<gene>
    <name evidence="2" type="ORF">P4O66_017377</name>
</gene>
<dbReference type="AlphaFoldDB" id="A0AAD8YT83"/>
<organism evidence="2 3">
    <name type="scientific">Electrophorus voltai</name>
    <dbReference type="NCBI Taxonomy" id="2609070"/>
    <lineage>
        <taxon>Eukaryota</taxon>
        <taxon>Metazoa</taxon>
        <taxon>Chordata</taxon>
        <taxon>Craniata</taxon>
        <taxon>Vertebrata</taxon>
        <taxon>Euteleostomi</taxon>
        <taxon>Actinopterygii</taxon>
        <taxon>Neopterygii</taxon>
        <taxon>Teleostei</taxon>
        <taxon>Ostariophysi</taxon>
        <taxon>Gymnotiformes</taxon>
        <taxon>Gymnotoidei</taxon>
        <taxon>Gymnotidae</taxon>
        <taxon>Electrophorus</taxon>
    </lineage>
</organism>
<evidence type="ECO:0000313" key="3">
    <source>
        <dbReference type="Proteomes" id="UP001239994"/>
    </source>
</evidence>
<dbReference type="EMBL" id="JAROKS010000024">
    <property type="protein sequence ID" value="KAK1787003.1"/>
    <property type="molecule type" value="Genomic_DNA"/>
</dbReference>
<reference evidence="2" key="1">
    <citation type="submission" date="2023-03" db="EMBL/GenBank/DDBJ databases">
        <title>Electrophorus voltai genome.</title>
        <authorList>
            <person name="Bian C."/>
        </authorList>
    </citation>
    <scope>NUCLEOTIDE SEQUENCE</scope>
    <source>
        <strain evidence="2">CB-2022</strain>
        <tissue evidence="2">Muscle</tissue>
    </source>
</reference>
<accession>A0AAD8YT83</accession>
<feature type="region of interest" description="Disordered" evidence="1">
    <location>
        <begin position="33"/>
        <end position="73"/>
    </location>
</feature>
<sequence>MSRRPSIQDISEYWVVTDTAVEADSGCRSNCGGEAGARSAECLQTGSAPAQPPRPLNRKHIAPPVPSTLASPAAVARHRARASRAYRAASRPIFRPELRGMTE</sequence>
<evidence type="ECO:0000313" key="2">
    <source>
        <dbReference type="EMBL" id="KAK1787003.1"/>
    </source>
</evidence>
<comment type="caution">
    <text evidence="2">The sequence shown here is derived from an EMBL/GenBank/DDBJ whole genome shotgun (WGS) entry which is preliminary data.</text>
</comment>
<proteinExistence type="predicted"/>
<keyword evidence="3" id="KW-1185">Reference proteome</keyword>
<protein>
    <submittedName>
        <fullName evidence="2">Uncharacterized protein</fullName>
    </submittedName>
</protein>
<evidence type="ECO:0000256" key="1">
    <source>
        <dbReference type="SAM" id="MobiDB-lite"/>
    </source>
</evidence>
<dbReference type="Proteomes" id="UP001239994">
    <property type="component" value="Unassembled WGS sequence"/>
</dbReference>
<name>A0AAD8YT83_9TELE</name>